<comment type="subcellular location">
    <subcellularLocation>
        <location evidence="3">Cytoplasm</location>
    </subcellularLocation>
</comment>
<evidence type="ECO:0000256" key="4">
    <source>
        <dbReference type="ARBA" id="ARBA00022490"/>
    </source>
</evidence>
<gene>
    <name evidence="13 14 15" type="primary">LOC106821234</name>
</gene>
<evidence type="ECO:0000256" key="7">
    <source>
        <dbReference type="ARBA" id="ARBA00022842"/>
    </source>
</evidence>
<proteinExistence type="inferred from homology"/>
<comment type="similarity">
    <text evidence="8">Belongs to the DNA polymerase type-B-like family. GLD2 subfamily.</text>
</comment>
<keyword evidence="4" id="KW-0963">Cytoplasm</keyword>
<comment type="cofactor">
    <cofactor evidence="1">
        <name>Mn(2+)</name>
        <dbReference type="ChEBI" id="CHEBI:29035"/>
    </cofactor>
</comment>
<reference evidence="13 14" key="1">
    <citation type="submission" date="2025-05" db="UniProtKB">
        <authorList>
            <consortium name="RefSeq"/>
        </authorList>
    </citation>
    <scope>IDENTIFICATION</scope>
</reference>
<feature type="domain" description="PAP-associated" evidence="10">
    <location>
        <begin position="453"/>
        <end position="516"/>
    </location>
</feature>
<evidence type="ECO:0000256" key="8">
    <source>
        <dbReference type="ARBA" id="ARBA00038491"/>
    </source>
</evidence>
<evidence type="ECO:0000259" key="11">
    <source>
        <dbReference type="Pfam" id="PF22600"/>
    </source>
</evidence>
<keyword evidence="5" id="KW-0808">Transferase</keyword>
<dbReference type="PANTHER" id="PTHR12271:SF40">
    <property type="entry name" value="POLY(A) RNA POLYMERASE GLD2"/>
    <property type="match status" value="1"/>
</dbReference>
<evidence type="ECO:0000313" key="12">
    <source>
        <dbReference type="Proteomes" id="UP000695022"/>
    </source>
</evidence>
<dbReference type="Gene3D" id="1.10.1410.10">
    <property type="match status" value="1"/>
</dbReference>
<evidence type="ECO:0000256" key="2">
    <source>
        <dbReference type="ARBA" id="ARBA00001946"/>
    </source>
</evidence>
<feature type="region of interest" description="Disordered" evidence="9">
    <location>
        <begin position="132"/>
        <end position="190"/>
    </location>
</feature>
<dbReference type="PANTHER" id="PTHR12271">
    <property type="entry name" value="POLY A POLYMERASE CID PAP -RELATED"/>
    <property type="match status" value="1"/>
</dbReference>
<organism evidence="12 13">
    <name type="scientific">Priapulus caudatus</name>
    <name type="common">Priapulid worm</name>
    <dbReference type="NCBI Taxonomy" id="37621"/>
    <lineage>
        <taxon>Eukaryota</taxon>
        <taxon>Metazoa</taxon>
        <taxon>Ecdysozoa</taxon>
        <taxon>Scalidophora</taxon>
        <taxon>Priapulida</taxon>
        <taxon>Priapulimorpha</taxon>
        <taxon>Priapulimorphida</taxon>
        <taxon>Priapulidae</taxon>
        <taxon>Priapulus</taxon>
    </lineage>
</organism>
<dbReference type="InterPro" id="IPR043519">
    <property type="entry name" value="NT_sf"/>
</dbReference>
<dbReference type="RefSeq" id="XP_014681434.1">
    <property type="nucleotide sequence ID" value="XM_014825948.1"/>
</dbReference>
<feature type="domain" description="Poly(A) RNA polymerase mitochondrial-like central palm" evidence="11">
    <location>
        <begin position="212"/>
        <end position="348"/>
    </location>
</feature>
<dbReference type="RefSeq" id="XP_014681433.1">
    <property type="nucleotide sequence ID" value="XM_014825947.1"/>
</dbReference>
<evidence type="ECO:0000256" key="3">
    <source>
        <dbReference type="ARBA" id="ARBA00004496"/>
    </source>
</evidence>
<evidence type="ECO:0000313" key="13">
    <source>
        <dbReference type="RefSeq" id="XP_014681432.1"/>
    </source>
</evidence>
<feature type="compositionally biased region" description="Polar residues" evidence="9">
    <location>
        <begin position="132"/>
        <end position="147"/>
    </location>
</feature>
<dbReference type="RefSeq" id="XP_014681432.1">
    <property type="nucleotide sequence ID" value="XM_014825946.1"/>
</dbReference>
<evidence type="ECO:0000256" key="5">
    <source>
        <dbReference type="ARBA" id="ARBA00022679"/>
    </source>
</evidence>
<evidence type="ECO:0000259" key="10">
    <source>
        <dbReference type="Pfam" id="PF03828"/>
    </source>
</evidence>
<sequence>MNKFNNLYTAPHFIQPWIVPPLLTNGNQPAYFTGCTDSRLLQPANIDKRLSGLPAGFCLPQNVDYLKLEQALKNAAQLIQPAQPMTPHANYSRSTSYSRSDIDAQFNTQNSAGSLPSSSGAVTPNMTRENLQQYTPGATPSMKNSSKGVKRQLDVGSFSPEGRERSGSKRHVSESDVTVEEAAKRSSSSERILRKVAAPVRVADNSEWGSVSQGIWDFYAAHKQSDKTYQSKMKLRDAIYEVLKEIYPFSGLYIVGSSMSGFSSETSDMDMCLMLSHDEIDQRYEATSILTRLFSAITKCQFVRQPTLIRAKVPILKFVDRVSGTEVDLNVNNSVGIRNTHLLNTYSKMDWRVCPLVLVVKQWAKGHDINDASQKTIASYALVLMIIHYLQYGCVPPVLPCLQKLYPVSAFHELLSFPLQKLFRMSKFSPDSDVRSLVLNEDAPQWHSKNRESVGALFAGFLEYYSNKFNFSKDAVSVRLGAKVPRSTVVKRRSIKPNPSSQWKCLCIEEPFDYSNAARSVYDEYVFQRIKGVFQNSWRRLNSAKELGSITKLD</sequence>
<dbReference type="GeneID" id="106821234"/>
<dbReference type="InterPro" id="IPR002058">
    <property type="entry name" value="PAP_assoc"/>
</dbReference>
<accession>A0ABM1FAG1</accession>
<dbReference type="Pfam" id="PF03828">
    <property type="entry name" value="PAP_assoc"/>
    <property type="match status" value="1"/>
</dbReference>
<feature type="compositionally biased region" description="Basic and acidic residues" evidence="9">
    <location>
        <begin position="181"/>
        <end position="190"/>
    </location>
</feature>
<dbReference type="Gene3D" id="3.30.460.10">
    <property type="entry name" value="Beta Polymerase, domain 2"/>
    <property type="match status" value="1"/>
</dbReference>
<protein>
    <submittedName>
        <fullName evidence="13 14">Poly(A) RNA polymerase GLD2-like isoform X1</fullName>
    </submittedName>
</protein>
<evidence type="ECO:0000313" key="14">
    <source>
        <dbReference type="RefSeq" id="XP_014681433.1"/>
    </source>
</evidence>
<dbReference type="CDD" id="cd05402">
    <property type="entry name" value="NT_PAP_TUTase"/>
    <property type="match status" value="1"/>
</dbReference>
<evidence type="ECO:0000256" key="1">
    <source>
        <dbReference type="ARBA" id="ARBA00001936"/>
    </source>
</evidence>
<dbReference type="Proteomes" id="UP000695022">
    <property type="component" value="Unplaced"/>
</dbReference>
<evidence type="ECO:0000256" key="6">
    <source>
        <dbReference type="ARBA" id="ARBA00022723"/>
    </source>
</evidence>
<keyword evidence="12" id="KW-1185">Reference proteome</keyword>
<dbReference type="Pfam" id="PF22600">
    <property type="entry name" value="MTPAP-like_central"/>
    <property type="match status" value="1"/>
</dbReference>
<name>A0ABM1FAG1_PRICU</name>
<dbReference type="InterPro" id="IPR054708">
    <property type="entry name" value="MTPAP-like_central"/>
</dbReference>
<keyword evidence="6" id="KW-0479">Metal-binding</keyword>
<dbReference type="SUPFAM" id="SSF81631">
    <property type="entry name" value="PAP/OAS1 substrate-binding domain"/>
    <property type="match status" value="1"/>
</dbReference>
<dbReference type="SUPFAM" id="SSF81301">
    <property type="entry name" value="Nucleotidyltransferase"/>
    <property type="match status" value="1"/>
</dbReference>
<evidence type="ECO:0000313" key="15">
    <source>
        <dbReference type="RefSeq" id="XP_014681434.1"/>
    </source>
</evidence>
<keyword evidence="7" id="KW-0460">Magnesium</keyword>
<comment type="cofactor">
    <cofactor evidence="2">
        <name>Mg(2+)</name>
        <dbReference type="ChEBI" id="CHEBI:18420"/>
    </cofactor>
</comment>
<evidence type="ECO:0000256" key="9">
    <source>
        <dbReference type="SAM" id="MobiDB-lite"/>
    </source>
</evidence>
<feature type="compositionally biased region" description="Basic and acidic residues" evidence="9">
    <location>
        <begin position="161"/>
        <end position="174"/>
    </location>
</feature>